<evidence type="ECO:0008006" key="4">
    <source>
        <dbReference type="Google" id="ProtNLM"/>
    </source>
</evidence>
<feature type="region of interest" description="Disordered" evidence="1">
    <location>
        <begin position="194"/>
        <end position="215"/>
    </location>
</feature>
<dbReference type="EMBL" id="MNBE01000056">
    <property type="protein sequence ID" value="OKP14858.1"/>
    <property type="molecule type" value="Genomic_DNA"/>
</dbReference>
<comment type="caution">
    <text evidence="2">The sequence shown here is derived from an EMBL/GenBank/DDBJ whole genome shotgun (WGS) entry which is preliminary data.</text>
</comment>
<evidence type="ECO:0000256" key="1">
    <source>
        <dbReference type="SAM" id="MobiDB-lite"/>
    </source>
</evidence>
<dbReference type="Proteomes" id="UP000186955">
    <property type="component" value="Unassembled WGS sequence"/>
</dbReference>
<dbReference type="InterPro" id="IPR024368">
    <property type="entry name" value="Ecl1/2/3"/>
</dbReference>
<organism evidence="2 3">
    <name type="scientific">Penicillium subrubescens</name>
    <dbReference type="NCBI Taxonomy" id="1316194"/>
    <lineage>
        <taxon>Eukaryota</taxon>
        <taxon>Fungi</taxon>
        <taxon>Dikarya</taxon>
        <taxon>Ascomycota</taxon>
        <taxon>Pezizomycotina</taxon>
        <taxon>Eurotiomycetes</taxon>
        <taxon>Eurotiomycetidae</taxon>
        <taxon>Eurotiales</taxon>
        <taxon>Aspergillaceae</taxon>
        <taxon>Penicillium</taxon>
    </lineage>
</organism>
<dbReference type="AlphaFoldDB" id="A0A1Q5UQV2"/>
<feature type="compositionally biased region" description="Basic residues" evidence="1">
    <location>
        <begin position="48"/>
        <end position="61"/>
    </location>
</feature>
<feature type="compositionally biased region" description="Low complexity" evidence="1">
    <location>
        <begin position="112"/>
        <end position="142"/>
    </location>
</feature>
<feature type="region of interest" description="Disordered" evidence="1">
    <location>
        <begin position="1"/>
        <end position="61"/>
    </location>
</feature>
<sequence length="357" mass="37846">MTQSTTSHHRRSPSSPHTIIPKSKPAVRPGLHRRGTSGVSLSISKLGSGHHHHHSSYIRSHSRGINKADDDFDMAASFLNFCAMCERQITIPNNTILYCSESCRRKDSAKPLSASLPSTSTLSTRMSSTNTKTYTYSSTTSPPTSPPLSPRTIVAPMTPTVISSSTPVPSIRIPATIHDGKSDLDPTEWKPVLGARTDSTGSTTSTTSTTSGSSLATSDAWGYLSQFHGGSSTFLAPRSHRSTTSLSTLDVTGTPSLTHAPSIASSVSSTASYEPEHELGHRPLPPRHNPFFSLSHAAEKGMALVVPQVEAVAVQDVESDSGSIFPASSSVWEDGVTTATKGSAPIMVRGRGRVTKV</sequence>
<dbReference type="Pfam" id="PF12855">
    <property type="entry name" value="Ecl1"/>
    <property type="match status" value="1"/>
</dbReference>
<evidence type="ECO:0000313" key="2">
    <source>
        <dbReference type="EMBL" id="OKP14858.1"/>
    </source>
</evidence>
<reference evidence="2 3" key="1">
    <citation type="submission" date="2016-10" db="EMBL/GenBank/DDBJ databases">
        <title>Genome sequence of the ascomycete fungus Penicillium subrubescens.</title>
        <authorList>
            <person name="De Vries R.P."/>
            <person name="Peng M."/>
            <person name="Dilokpimol A."/>
            <person name="Hilden K."/>
            <person name="Makela M.R."/>
            <person name="Grigoriev I."/>
            <person name="Riley R."/>
            <person name="Granchi Z."/>
        </authorList>
    </citation>
    <scope>NUCLEOTIDE SEQUENCE [LARGE SCALE GENOMIC DNA]</scope>
    <source>
        <strain evidence="2 3">CBS 132785</strain>
    </source>
</reference>
<feature type="compositionally biased region" description="Low complexity" evidence="1">
    <location>
        <begin position="197"/>
        <end position="215"/>
    </location>
</feature>
<name>A0A1Q5UQV2_9EURO</name>
<accession>A0A1Q5UQV2</accession>
<protein>
    <recommendedName>
        <fullName evidence="4">Life-span regulatory factor-domain-containing protein</fullName>
    </recommendedName>
</protein>
<feature type="region of interest" description="Disordered" evidence="1">
    <location>
        <begin position="109"/>
        <end position="150"/>
    </location>
</feature>
<proteinExistence type="predicted"/>
<evidence type="ECO:0000313" key="3">
    <source>
        <dbReference type="Proteomes" id="UP000186955"/>
    </source>
</evidence>
<keyword evidence="3" id="KW-1185">Reference proteome</keyword>
<gene>
    <name evidence="2" type="ORF">PENSUB_5454</name>
</gene>